<feature type="compositionally biased region" description="Low complexity" evidence="7">
    <location>
        <begin position="872"/>
        <end position="914"/>
    </location>
</feature>
<evidence type="ECO:0000256" key="7">
    <source>
        <dbReference type="SAM" id="MobiDB-lite"/>
    </source>
</evidence>
<feature type="domain" description="Membrane transport protein MMPL" evidence="9">
    <location>
        <begin position="62"/>
        <end position="266"/>
    </location>
</feature>
<dbReference type="PANTHER" id="PTHR33406">
    <property type="entry name" value="MEMBRANE PROTEIN MJ1562-RELATED"/>
    <property type="match status" value="1"/>
</dbReference>
<dbReference type="InterPro" id="IPR050545">
    <property type="entry name" value="Mycobact_MmpL"/>
</dbReference>
<feature type="transmembrane region" description="Helical" evidence="8">
    <location>
        <begin position="405"/>
        <end position="423"/>
    </location>
</feature>
<evidence type="ECO:0000256" key="6">
    <source>
        <dbReference type="ARBA" id="ARBA00023136"/>
    </source>
</evidence>
<feature type="region of interest" description="Disordered" evidence="7">
    <location>
        <begin position="764"/>
        <end position="1029"/>
    </location>
</feature>
<comment type="caution">
    <text evidence="10">The sequence shown here is derived from an EMBL/GenBank/DDBJ whole genome shotgun (WGS) entry which is preliminary data.</text>
</comment>
<feature type="transmembrane region" description="Helical" evidence="8">
    <location>
        <begin position="182"/>
        <end position="199"/>
    </location>
</feature>
<accession>A0ABW2CSE5</accession>
<sequence>MLSGLGRLIHRRRWTSLVLILVTTALAGAWGLGVFAKFKEGGFDDPKSSSTLVAKLGATYFGSTNPDVLVLYRSDTLTVDDPRYQAAVVTTVARLPKDKVAELISYWAIDGKDAAAFASHDRHQTFVAVKLRGDTDADKAANYQDVKDRLNAPGLSVRLGGSIPLGQEFGAQVVSDIVRAETITALPLFVLLVVLFGALTAAALPLVVSLFSIVGGLAVLHVVTYAADVTSFALEVVTMMGVGLAIDYSLFIVGRFREELARGMEASGVPPGKPWKQASGREARKAAKEAYREELAPLREAALAATMATAGRTIMVSGVTVSAALGGLLLFPQMFLRTIGLAGIATVMVAVFGATVLLPTLLALLGPRVEFGRMPWRRPGSRRSRRDPDSGFWYRLGHSVMKHPLPYFAVVLVILAVMFGPFLNVQFGSIDARVLPKDSVTRNVVESVKADFPNGSAEPIDVVVSGDLIPRNWRPARKGDPIPPYLDEFRERLGALPGVTQSKFTGYSGSYGGVRISVTHKYEPMDARAQDLVKRVRAMSLSKNGYPMHIDVGGSTAAQMDLMSSLMRTLPKMALLVGVATFVLLFMFFGSVVLPLKAIVMNVLSIGASFGAIVWGFQYGHLAGLLDFTPTGGVEATSMILILAVVFGLSMDYEVFLLSRIREEWDRTHDNRAAVASGMQHTGGIITSAALLFLVVIGAFSMAGITVVKLIGVGMFVAVVVDAALVRSLLVPATMRFMGAANWWLPGPLAGLHARMDLREHTGAPVARSAPPAKAPPLPADQPFPYAVRWESTPADAPTAPPVPGPAPASSAPASVPGPAPASSAPASVPNPAPGSSAPAPPVPGAFPSPAPPPAPGAAGPSVPAPERPVWASASAPSAAAPATSAVPSESATSAASAAPSAPSESATSAGSATYGHGVSQGGGEPEATFNGPSWSTDPARPNVAAPARGEPGTDRWRVDPPPARTPDPPPTSVNGSGGARPAAPWAPWADGPPQPRPRRETRVRREIVPTPDGTGWRWSAVEDDNDAR</sequence>
<feature type="transmembrane region" description="Helical" evidence="8">
    <location>
        <begin position="711"/>
        <end position="730"/>
    </location>
</feature>
<organism evidence="10 11">
    <name type="scientific">Actinomadura yumaensis</name>
    <dbReference type="NCBI Taxonomy" id="111807"/>
    <lineage>
        <taxon>Bacteria</taxon>
        <taxon>Bacillati</taxon>
        <taxon>Actinomycetota</taxon>
        <taxon>Actinomycetes</taxon>
        <taxon>Streptosporangiales</taxon>
        <taxon>Thermomonosporaceae</taxon>
        <taxon>Actinomadura</taxon>
    </lineage>
</organism>
<dbReference type="SUPFAM" id="SSF82866">
    <property type="entry name" value="Multidrug efflux transporter AcrB transmembrane domain"/>
    <property type="match status" value="2"/>
</dbReference>
<feature type="transmembrane region" description="Helical" evidence="8">
    <location>
        <begin position="682"/>
        <end position="705"/>
    </location>
</feature>
<keyword evidence="5 8" id="KW-1133">Transmembrane helix</keyword>
<gene>
    <name evidence="10" type="ORF">ACFQKB_30955</name>
</gene>
<evidence type="ECO:0000313" key="10">
    <source>
        <dbReference type="EMBL" id="MFC6884215.1"/>
    </source>
</evidence>
<dbReference type="Gene3D" id="1.20.1640.10">
    <property type="entry name" value="Multidrug efflux transporter AcrB transmembrane domain"/>
    <property type="match status" value="2"/>
</dbReference>
<dbReference type="InterPro" id="IPR004869">
    <property type="entry name" value="MMPL_dom"/>
</dbReference>
<feature type="compositionally biased region" description="Basic and acidic residues" evidence="7">
    <location>
        <begin position="998"/>
        <end position="1008"/>
    </location>
</feature>
<feature type="compositionally biased region" description="Pro residues" evidence="7">
    <location>
        <begin position="960"/>
        <end position="972"/>
    </location>
</feature>
<dbReference type="Proteomes" id="UP001596380">
    <property type="component" value="Unassembled WGS sequence"/>
</dbReference>
<feature type="domain" description="Membrane transport protein MMPL" evidence="9">
    <location>
        <begin position="291"/>
        <end position="406"/>
    </location>
</feature>
<evidence type="ECO:0000256" key="2">
    <source>
        <dbReference type="ARBA" id="ARBA00010157"/>
    </source>
</evidence>
<proteinExistence type="inferred from homology"/>
<evidence type="ECO:0000256" key="3">
    <source>
        <dbReference type="ARBA" id="ARBA00022475"/>
    </source>
</evidence>
<dbReference type="EMBL" id="JBHSXS010000025">
    <property type="protein sequence ID" value="MFC6884215.1"/>
    <property type="molecule type" value="Genomic_DNA"/>
</dbReference>
<feature type="transmembrane region" description="Helical" evidence="8">
    <location>
        <begin position="639"/>
        <end position="661"/>
    </location>
</feature>
<feature type="domain" description="Membrane transport protein MMPL" evidence="9">
    <location>
        <begin position="514"/>
        <end position="744"/>
    </location>
</feature>
<protein>
    <submittedName>
        <fullName evidence="10">MMPL family transporter</fullName>
    </submittedName>
</protein>
<feature type="transmembrane region" description="Helical" evidence="8">
    <location>
        <begin position="206"/>
        <end position="226"/>
    </location>
</feature>
<dbReference type="PANTHER" id="PTHR33406:SF11">
    <property type="entry name" value="MEMBRANE PROTEIN SCO6666-RELATED"/>
    <property type="match status" value="1"/>
</dbReference>
<dbReference type="RefSeq" id="WP_160821400.1">
    <property type="nucleotide sequence ID" value="NZ_JBHSXE010000001.1"/>
</dbReference>
<feature type="transmembrane region" description="Helical" evidence="8">
    <location>
        <begin position="599"/>
        <end position="619"/>
    </location>
</feature>
<feature type="transmembrane region" description="Helical" evidence="8">
    <location>
        <begin position="341"/>
        <end position="365"/>
    </location>
</feature>
<reference evidence="11" key="1">
    <citation type="journal article" date="2019" name="Int. J. Syst. Evol. Microbiol.">
        <title>The Global Catalogue of Microorganisms (GCM) 10K type strain sequencing project: providing services to taxonomists for standard genome sequencing and annotation.</title>
        <authorList>
            <consortium name="The Broad Institute Genomics Platform"/>
            <consortium name="The Broad Institute Genome Sequencing Center for Infectious Disease"/>
            <person name="Wu L."/>
            <person name="Ma J."/>
        </authorList>
    </citation>
    <scope>NUCLEOTIDE SEQUENCE [LARGE SCALE GENOMIC DNA]</scope>
    <source>
        <strain evidence="11">JCM 3369</strain>
    </source>
</reference>
<evidence type="ECO:0000256" key="1">
    <source>
        <dbReference type="ARBA" id="ARBA00004651"/>
    </source>
</evidence>
<keyword evidence="11" id="KW-1185">Reference proteome</keyword>
<feature type="transmembrane region" description="Helical" evidence="8">
    <location>
        <begin position="314"/>
        <end position="335"/>
    </location>
</feature>
<keyword evidence="3" id="KW-1003">Cell membrane</keyword>
<evidence type="ECO:0000313" key="11">
    <source>
        <dbReference type="Proteomes" id="UP001596380"/>
    </source>
</evidence>
<feature type="transmembrane region" description="Helical" evidence="8">
    <location>
        <begin position="573"/>
        <end position="594"/>
    </location>
</feature>
<feature type="compositionally biased region" description="Low complexity" evidence="7">
    <location>
        <begin position="980"/>
        <end position="990"/>
    </location>
</feature>
<feature type="transmembrane region" description="Helical" evidence="8">
    <location>
        <begin position="232"/>
        <end position="254"/>
    </location>
</feature>
<name>A0ABW2CSE5_9ACTN</name>
<feature type="compositionally biased region" description="Pro residues" evidence="7">
    <location>
        <begin position="829"/>
        <end position="856"/>
    </location>
</feature>
<keyword evidence="6 8" id="KW-0472">Membrane</keyword>
<keyword evidence="4 8" id="KW-0812">Transmembrane</keyword>
<comment type="subcellular location">
    <subcellularLocation>
        <location evidence="1">Cell membrane</location>
        <topology evidence="1">Multi-pass membrane protein</topology>
    </subcellularLocation>
</comment>
<feature type="compositionally biased region" description="Pro residues" evidence="7">
    <location>
        <begin position="773"/>
        <end position="782"/>
    </location>
</feature>
<evidence type="ECO:0000256" key="5">
    <source>
        <dbReference type="ARBA" id="ARBA00022989"/>
    </source>
</evidence>
<feature type="compositionally biased region" description="Low complexity" evidence="7">
    <location>
        <begin position="808"/>
        <end position="828"/>
    </location>
</feature>
<dbReference type="Pfam" id="PF03176">
    <property type="entry name" value="MMPL"/>
    <property type="match status" value="3"/>
</dbReference>
<evidence type="ECO:0000256" key="4">
    <source>
        <dbReference type="ARBA" id="ARBA00022692"/>
    </source>
</evidence>
<evidence type="ECO:0000256" key="8">
    <source>
        <dbReference type="SAM" id="Phobius"/>
    </source>
</evidence>
<comment type="similarity">
    <text evidence="2">Belongs to the resistance-nodulation-cell division (RND) (TC 2.A.6) family. MmpL subfamily.</text>
</comment>
<evidence type="ECO:0000259" key="9">
    <source>
        <dbReference type="Pfam" id="PF03176"/>
    </source>
</evidence>